<dbReference type="InterPro" id="IPR025605">
    <property type="entry name" value="OST-HTH/LOTUS_dom"/>
</dbReference>
<keyword evidence="4" id="KW-0744">Spermatogenesis</keyword>
<feature type="compositionally biased region" description="Low complexity" evidence="5">
    <location>
        <begin position="118"/>
        <end position="148"/>
    </location>
</feature>
<organism evidence="8 9">
    <name type="scientific">Brenthis ino</name>
    <name type="common">lesser marbled fritillary</name>
    <dbReference type="NCBI Taxonomy" id="405034"/>
    <lineage>
        <taxon>Eukaryota</taxon>
        <taxon>Metazoa</taxon>
        <taxon>Ecdysozoa</taxon>
        <taxon>Arthropoda</taxon>
        <taxon>Hexapoda</taxon>
        <taxon>Insecta</taxon>
        <taxon>Pterygota</taxon>
        <taxon>Neoptera</taxon>
        <taxon>Endopterygota</taxon>
        <taxon>Lepidoptera</taxon>
        <taxon>Glossata</taxon>
        <taxon>Ditrysia</taxon>
        <taxon>Papilionoidea</taxon>
        <taxon>Nymphalidae</taxon>
        <taxon>Heliconiinae</taxon>
        <taxon>Argynnini</taxon>
        <taxon>Brenthis</taxon>
    </lineage>
</organism>
<dbReference type="Proteomes" id="UP000838878">
    <property type="component" value="Chromosome 4"/>
</dbReference>
<feature type="domain" description="HTH OST-type" evidence="7">
    <location>
        <begin position="3"/>
        <end position="74"/>
    </location>
</feature>
<evidence type="ECO:0008006" key="10">
    <source>
        <dbReference type="Google" id="ProtNLM"/>
    </source>
</evidence>
<evidence type="ECO:0000256" key="5">
    <source>
        <dbReference type="SAM" id="MobiDB-lite"/>
    </source>
</evidence>
<dbReference type="CDD" id="cd09972">
    <property type="entry name" value="LOTUS_TDRD_OSKAR"/>
    <property type="match status" value="1"/>
</dbReference>
<dbReference type="InterPro" id="IPR050621">
    <property type="entry name" value="Tudor_domain_containing"/>
</dbReference>
<evidence type="ECO:0000259" key="6">
    <source>
        <dbReference type="PROSITE" id="PS50304"/>
    </source>
</evidence>
<sequence>MADKEQVIQALRATLISVKGALTIKQCNRDYKELQGEWIPFKKLGYSTLEKLFQDVPGFKITQINGEWVVDAIASQETQHIASMVARQKTSKKQTLKFNYSNRFPKKQGSWRKPAPPSNYQTNYNNQYSNQYYRVKSTNPFNNNNFNKYNKHNKSNDSTKTSTYSGKTNSKLIEYQDKTGINTTKTQNTTQLIRDALPDENKHSIKNEKETEGRGVGKISASQRLSNLRDRLNTVDLIPLQLPAHNDCMDTSQLITHAAPAHSLEPPPASTSCVEKLEWTCRKLGLPQPVFKAHDIRPKRGPVSYDCTVKVGTLYSASSYPDSSPTEAQAREVAAAKLLAVVESSEAGGLPTSRAEAAVRGLAALVRAHEAGLWASTVPHLYRQKYGENLPNNWLELLENCPHILKDKVVNGLLVLLPNNEEVKSPLNETITFDETIDSDLPPLLFPEDDFWNVFITVANSTLEVWLRIIGPQYSDAFEVLLADMAAYYSHGGTSVDRSMIIKSAWYAVNLDDGGWQRAKILEIEEDKATVFLGDHGDDDTVPFAKIKILEPQFRKLPAQAILCRLEGCEELAASEEGAALAARRLPGEVLVAAPGPRADPADPAVAVVLYDTSTPRDLNLNKELVHDFCISGAFTITQKPCEVRVGCVTEEGRVWVSRAGGAEAVRAALALLTAGAYRRPLPAAPPAPPAGAALCIVRTLAGDWVRCAVISGLDGEGTVRTLLVDSGLVLRAPLSSLVPLSAFSPALNAYPHQTYRELRVPSFASNRVYLFTRNVLRRCRCASARRSARRAVWCRGCARCCWTCACCVARSPRGPRPRGPAPPGADGAPHVELFVRLGPQHILTSVNNSILMEYECLQLGKGQEEEKEKEPSKHLEALHKKKERIFRSAPAGGGGGGGGGGGAGGALPPPALPARAACLDVYVAMAANPWNFVVQPNSTRHTLQTMMASLQVECPKIPESEAPTNPSKGELYVAYYDKDDSWYRVTVAGAVSAEMVSVYFCDYGDLALTAARALRPVPAAAPLARHLPPQAIKARLYDVKPLHQDWTVEDCIRFQELCVEQQFVGVCKEVGKDPLNPSEPLLTLDLIDTSTDEDIYLNKQLVAEGRARLASASTSTTSTT</sequence>
<dbReference type="SUPFAM" id="SSF63748">
    <property type="entry name" value="Tudor/PWWP/MBT"/>
    <property type="match status" value="2"/>
</dbReference>
<evidence type="ECO:0000256" key="3">
    <source>
        <dbReference type="ARBA" id="ARBA00022737"/>
    </source>
</evidence>
<keyword evidence="2" id="KW-0963">Cytoplasm</keyword>
<keyword evidence="9" id="KW-1185">Reference proteome</keyword>
<proteinExistence type="predicted"/>
<evidence type="ECO:0000256" key="1">
    <source>
        <dbReference type="ARBA" id="ARBA00004496"/>
    </source>
</evidence>
<accession>A0A8J9VLA2</accession>
<feature type="region of interest" description="Disordered" evidence="5">
    <location>
        <begin position="104"/>
        <end position="166"/>
    </location>
</feature>
<comment type="subcellular location">
    <subcellularLocation>
        <location evidence="1">Cytoplasm</location>
    </subcellularLocation>
</comment>
<feature type="domain" description="Tudor" evidence="6">
    <location>
        <begin position="966"/>
        <end position="1025"/>
    </location>
</feature>
<dbReference type="Pfam" id="PF00567">
    <property type="entry name" value="TUDOR"/>
    <property type="match status" value="2"/>
</dbReference>
<name>A0A8J9VLA2_9NEOP</name>
<dbReference type="OrthoDB" id="10034606at2759"/>
<dbReference type="InterPro" id="IPR035437">
    <property type="entry name" value="SNase_OB-fold_sf"/>
</dbReference>
<dbReference type="GO" id="GO:0005737">
    <property type="term" value="C:cytoplasm"/>
    <property type="evidence" value="ECO:0007669"/>
    <property type="project" value="UniProtKB-SubCell"/>
</dbReference>
<dbReference type="InterPro" id="IPR002999">
    <property type="entry name" value="Tudor"/>
</dbReference>
<evidence type="ECO:0000259" key="7">
    <source>
        <dbReference type="PROSITE" id="PS51644"/>
    </source>
</evidence>
<dbReference type="GO" id="GO:0030154">
    <property type="term" value="P:cell differentiation"/>
    <property type="evidence" value="ECO:0007669"/>
    <property type="project" value="UniProtKB-ARBA"/>
</dbReference>
<keyword evidence="4" id="KW-0221">Differentiation</keyword>
<evidence type="ECO:0000256" key="4">
    <source>
        <dbReference type="ARBA" id="ARBA00022871"/>
    </source>
</evidence>
<feature type="domain" description="Tudor" evidence="6">
    <location>
        <begin position="499"/>
        <end position="557"/>
    </location>
</feature>
<protein>
    <recommendedName>
        <fullName evidence="10">Tudor domain-containing protein 7</fullName>
    </recommendedName>
</protein>
<dbReference type="SMART" id="SM00333">
    <property type="entry name" value="TUDOR"/>
    <property type="match status" value="3"/>
</dbReference>
<dbReference type="Gene3D" id="2.40.50.90">
    <property type="match status" value="2"/>
</dbReference>
<evidence type="ECO:0000313" key="8">
    <source>
        <dbReference type="EMBL" id="CAH0724843.1"/>
    </source>
</evidence>
<feature type="non-terminal residue" evidence="8">
    <location>
        <position position="1121"/>
    </location>
</feature>
<evidence type="ECO:0000256" key="2">
    <source>
        <dbReference type="ARBA" id="ARBA00022490"/>
    </source>
</evidence>
<dbReference type="Gene3D" id="2.30.30.140">
    <property type="match status" value="2"/>
</dbReference>
<dbReference type="InterPro" id="IPR041966">
    <property type="entry name" value="LOTUS-like"/>
</dbReference>
<evidence type="ECO:0000313" key="9">
    <source>
        <dbReference type="Proteomes" id="UP000838878"/>
    </source>
</evidence>
<dbReference type="PROSITE" id="PS50304">
    <property type="entry name" value="TUDOR"/>
    <property type="match status" value="2"/>
</dbReference>
<dbReference type="AlphaFoldDB" id="A0A8J9VLA2"/>
<dbReference type="Pfam" id="PF12872">
    <property type="entry name" value="OST-HTH"/>
    <property type="match status" value="1"/>
</dbReference>
<dbReference type="EMBL" id="OV170224">
    <property type="protein sequence ID" value="CAH0724843.1"/>
    <property type="molecule type" value="Genomic_DNA"/>
</dbReference>
<dbReference type="Gene3D" id="3.30.420.610">
    <property type="entry name" value="LOTUS domain-like"/>
    <property type="match status" value="2"/>
</dbReference>
<dbReference type="PROSITE" id="PS51644">
    <property type="entry name" value="HTH_OST"/>
    <property type="match status" value="2"/>
</dbReference>
<dbReference type="GO" id="GO:0007283">
    <property type="term" value="P:spermatogenesis"/>
    <property type="evidence" value="ECO:0007669"/>
    <property type="project" value="UniProtKB-KW"/>
</dbReference>
<reference evidence="8" key="1">
    <citation type="submission" date="2021-12" db="EMBL/GenBank/DDBJ databases">
        <authorList>
            <person name="Martin H S."/>
        </authorList>
    </citation>
    <scope>NUCLEOTIDE SEQUENCE</scope>
</reference>
<keyword evidence="3" id="KW-0677">Repeat</keyword>
<gene>
    <name evidence="8" type="ORF">BINO364_LOCUS10497</name>
</gene>
<dbReference type="PANTHER" id="PTHR22948:SF77">
    <property type="entry name" value="SERINE_THREONINE-PROTEIN KINASE 31-LIKE ISOFORM X1"/>
    <property type="match status" value="1"/>
</dbReference>
<feature type="domain" description="HTH OST-type" evidence="7">
    <location>
        <begin position="354"/>
        <end position="420"/>
    </location>
</feature>
<dbReference type="PANTHER" id="PTHR22948">
    <property type="entry name" value="TUDOR DOMAIN CONTAINING PROTEIN"/>
    <property type="match status" value="1"/>
</dbReference>